<name>A0AC61DFU0_9FIRM</name>
<accession>A0AC61DFU0</accession>
<gene>
    <name evidence="1" type="ORF">CS063_03470</name>
</gene>
<dbReference type="EMBL" id="PEDL01000002">
    <property type="protein sequence ID" value="PHV71636.1"/>
    <property type="molecule type" value="Genomic_DNA"/>
</dbReference>
<proteinExistence type="predicted"/>
<sequence>MTGRENDIKIATVLREGFIKEYNDDQLFSLLLDTIKDGYEERFIHRATKECKLNVVVHYKRLKEMVDETRRQNVREIFERVCCIEEARAWINDNGKYTEIVAGIFYDFYKEKVMLYAKV</sequence>
<keyword evidence="2" id="KW-1185">Reference proteome</keyword>
<protein>
    <submittedName>
        <fullName evidence="1">Uncharacterized protein</fullName>
    </submittedName>
</protein>
<dbReference type="Proteomes" id="UP000224460">
    <property type="component" value="Unassembled WGS sequence"/>
</dbReference>
<evidence type="ECO:0000313" key="1">
    <source>
        <dbReference type="EMBL" id="PHV71636.1"/>
    </source>
</evidence>
<reference evidence="1" key="1">
    <citation type="submission" date="2017-10" db="EMBL/GenBank/DDBJ databases">
        <title>Genome sequence of cellulolytic Lachnospiraceae bacterium XHS1971 isolated from hotspring sediment.</title>
        <authorList>
            <person name="Vasudevan G."/>
            <person name="Joshi A.J."/>
            <person name="Hivarkar S."/>
            <person name="Lanjekar V.B."/>
            <person name="Dhakephalkar P.K."/>
            <person name="Dagar S."/>
        </authorList>
    </citation>
    <scope>NUCLEOTIDE SEQUENCE</scope>
    <source>
        <strain evidence="1">XHS1971</strain>
    </source>
</reference>
<comment type="caution">
    <text evidence="1">The sequence shown here is derived from an EMBL/GenBank/DDBJ whole genome shotgun (WGS) entry which is preliminary data.</text>
</comment>
<organism evidence="1 2">
    <name type="scientific">Sporanaerobium hydrogeniformans</name>
    <dbReference type="NCBI Taxonomy" id="3072179"/>
    <lineage>
        <taxon>Bacteria</taxon>
        <taxon>Bacillati</taxon>
        <taxon>Bacillota</taxon>
        <taxon>Clostridia</taxon>
        <taxon>Lachnospirales</taxon>
        <taxon>Lachnospiraceae</taxon>
        <taxon>Sporanaerobium</taxon>
    </lineage>
</organism>
<evidence type="ECO:0000313" key="2">
    <source>
        <dbReference type="Proteomes" id="UP000224460"/>
    </source>
</evidence>